<feature type="compositionally biased region" description="Acidic residues" evidence="1">
    <location>
        <begin position="166"/>
        <end position="184"/>
    </location>
</feature>
<feature type="region of interest" description="Disordered" evidence="1">
    <location>
        <begin position="1"/>
        <end position="22"/>
    </location>
</feature>
<feature type="compositionally biased region" description="Acidic residues" evidence="1">
    <location>
        <begin position="134"/>
        <end position="144"/>
    </location>
</feature>
<proteinExistence type="predicted"/>
<feature type="compositionally biased region" description="Basic residues" evidence="1">
    <location>
        <begin position="192"/>
        <end position="209"/>
    </location>
</feature>
<organism evidence="2 3">
    <name type="scientific">Mollisia scopiformis</name>
    <name type="common">Conifer needle endophyte fungus</name>
    <name type="synonym">Phialocephala scopiformis</name>
    <dbReference type="NCBI Taxonomy" id="149040"/>
    <lineage>
        <taxon>Eukaryota</taxon>
        <taxon>Fungi</taxon>
        <taxon>Dikarya</taxon>
        <taxon>Ascomycota</taxon>
        <taxon>Pezizomycotina</taxon>
        <taxon>Leotiomycetes</taxon>
        <taxon>Helotiales</taxon>
        <taxon>Mollisiaceae</taxon>
        <taxon>Mollisia</taxon>
    </lineage>
</organism>
<dbReference type="AlphaFoldDB" id="A0A194WTG6"/>
<dbReference type="KEGG" id="psco:LY89DRAFT_759114"/>
<dbReference type="GeneID" id="28831181"/>
<dbReference type="EMBL" id="KQ947427">
    <property type="protein sequence ID" value="KUJ11256.1"/>
    <property type="molecule type" value="Genomic_DNA"/>
</dbReference>
<feature type="region of interest" description="Disordered" evidence="1">
    <location>
        <begin position="83"/>
        <end position="107"/>
    </location>
</feature>
<feature type="compositionally biased region" description="Polar residues" evidence="1">
    <location>
        <begin position="1"/>
        <end position="14"/>
    </location>
</feature>
<dbReference type="InParanoid" id="A0A194WTG6"/>
<feature type="region of interest" description="Disordered" evidence="1">
    <location>
        <begin position="128"/>
        <end position="231"/>
    </location>
</feature>
<feature type="compositionally biased region" description="Basic and acidic residues" evidence="1">
    <location>
        <begin position="90"/>
        <end position="101"/>
    </location>
</feature>
<protein>
    <submittedName>
        <fullName evidence="2">Uncharacterized protein</fullName>
    </submittedName>
</protein>
<keyword evidence="3" id="KW-1185">Reference proteome</keyword>
<gene>
    <name evidence="2" type="ORF">LY89DRAFT_759114</name>
</gene>
<sequence>MSSQENEMLRSQSAIPPFLSRPDSGIPEFLSRCPYFVDRLAGSMLGEYHEYLAENPEMEAHFGRGNPAGMTPDMIAAYQEYLADQPDIGNPRDETPERESPVVDSPASNKKIVLIFKKKADGSGYWTVTRDITEDPNDEDDGGLIDDQISPEPVKRTKRKKNDVESTSEDEGSISEEFDDENDDDARPYPAPKKRQIANPKKKSLKRKPLGNISEDEEAPDKSATKSKTALKRPPWTKFEHDSLFAAIEEVVIKVKRSLSKLDFETVADELKKLLTGKAIKKGVKQGWTPFTWCKGGWTLSQAECQRLPLICYQGEIPSQLRQDSQGSLAW</sequence>
<accession>A0A194WTG6</accession>
<name>A0A194WTG6_MOLSC</name>
<evidence type="ECO:0000256" key="1">
    <source>
        <dbReference type="SAM" id="MobiDB-lite"/>
    </source>
</evidence>
<evidence type="ECO:0000313" key="3">
    <source>
        <dbReference type="Proteomes" id="UP000070700"/>
    </source>
</evidence>
<dbReference type="Proteomes" id="UP000070700">
    <property type="component" value="Unassembled WGS sequence"/>
</dbReference>
<evidence type="ECO:0000313" key="2">
    <source>
        <dbReference type="EMBL" id="KUJ11256.1"/>
    </source>
</evidence>
<reference evidence="2 3" key="1">
    <citation type="submission" date="2015-10" db="EMBL/GenBank/DDBJ databases">
        <title>Full genome of DAOMC 229536 Phialocephala scopiformis, a fungal endophyte of spruce producing the potent anti-insectan compound rugulosin.</title>
        <authorList>
            <consortium name="DOE Joint Genome Institute"/>
            <person name="Walker A.K."/>
            <person name="Frasz S.L."/>
            <person name="Seifert K.A."/>
            <person name="Miller J.D."/>
            <person name="Mondo S.J."/>
            <person name="Labutti K."/>
            <person name="Lipzen A."/>
            <person name="Dockter R."/>
            <person name="Kennedy M."/>
            <person name="Grigoriev I.V."/>
            <person name="Spatafora J.W."/>
        </authorList>
    </citation>
    <scope>NUCLEOTIDE SEQUENCE [LARGE SCALE GENOMIC DNA]</scope>
    <source>
        <strain evidence="2 3">CBS 120377</strain>
    </source>
</reference>
<dbReference type="RefSeq" id="XP_018065611.1">
    <property type="nucleotide sequence ID" value="XM_018221455.1"/>
</dbReference>